<keyword evidence="2" id="KW-1185">Reference proteome</keyword>
<dbReference type="EMBL" id="CAJPDT010000197">
    <property type="protein sequence ID" value="CAF9942599.1"/>
    <property type="molecule type" value="Genomic_DNA"/>
</dbReference>
<protein>
    <submittedName>
        <fullName evidence="1">Uncharacterized protein</fullName>
    </submittedName>
</protein>
<comment type="caution">
    <text evidence="1">The sequence shown here is derived from an EMBL/GenBank/DDBJ whole genome shotgun (WGS) entry which is preliminary data.</text>
</comment>
<evidence type="ECO:0000313" key="2">
    <source>
        <dbReference type="Proteomes" id="UP000664534"/>
    </source>
</evidence>
<sequence>MGHFQMRVEHAHRGLVTYGDNQDLRTRLEHDETRGVFKGDFDTMSEEYLEDSCQLLSIPSRGDRQSLINDIKRYNMYKRQKIDAPRGLVTYGDNQDLRTNGHGAGQDNKQEKVSTSLDTYNKTIKLLPAQRLTIKIRDEEFGDFGNGFGQSFSTGSTGNETNGGFVDRYNGMFGGGIYQDQAVDHSDGPCRI</sequence>
<proteinExistence type="predicted"/>
<dbReference type="Proteomes" id="UP000664534">
    <property type="component" value="Unassembled WGS sequence"/>
</dbReference>
<dbReference type="AlphaFoldDB" id="A0A8H3J8U2"/>
<name>A0A8H3J8U2_9LECA</name>
<accession>A0A8H3J8U2</accession>
<organism evidence="1 2">
    <name type="scientific">Imshaugia aleurites</name>
    <dbReference type="NCBI Taxonomy" id="172621"/>
    <lineage>
        <taxon>Eukaryota</taxon>
        <taxon>Fungi</taxon>
        <taxon>Dikarya</taxon>
        <taxon>Ascomycota</taxon>
        <taxon>Pezizomycotina</taxon>
        <taxon>Lecanoromycetes</taxon>
        <taxon>OSLEUM clade</taxon>
        <taxon>Lecanoromycetidae</taxon>
        <taxon>Lecanorales</taxon>
        <taxon>Lecanorineae</taxon>
        <taxon>Parmeliaceae</taxon>
        <taxon>Imshaugia</taxon>
    </lineage>
</organism>
<gene>
    <name evidence="1" type="ORF">IMSHALPRED_003904</name>
</gene>
<reference evidence="1" key="1">
    <citation type="submission" date="2021-03" db="EMBL/GenBank/DDBJ databases">
        <authorList>
            <person name="Tagirdzhanova G."/>
        </authorList>
    </citation>
    <scope>NUCLEOTIDE SEQUENCE</scope>
</reference>
<evidence type="ECO:0000313" key="1">
    <source>
        <dbReference type="EMBL" id="CAF9942599.1"/>
    </source>
</evidence>